<dbReference type="InterPro" id="IPR032816">
    <property type="entry name" value="VTT_dom"/>
</dbReference>
<dbReference type="AlphaFoldDB" id="A0A644VME8"/>
<evidence type="ECO:0000256" key="4">
    <source>
        <dbReference type="ARBA" id="ARBA00022989"/>
    </source>
</evidence>
<accession>A0A644VME8</accession>
<evidence type="ECO:0000313" key="8">
    <source>
        <dbReference type="EMBL" id="MPL92340.1"/>
    </source>
</evidence>
<keyword evidence="2" id="KW-1003">Cell membrane</keyword>
<dbReference type="PANTHER" id="PTHR12677">
    <property type="entry name" value="GOLGI APPARATUS MEMBRANE PROTEIN TVP38-RELATED"/>
    <property type="match status" value="1"/>
</dbReference>
<protein>
    <recommendedName>
        <fullName evidence="7">VTT domain-containing protein</fullName>
    </recommendedName>
</protein>
<name>A0A644VME8_9ZZZZ</name>
<dbReference type="Pfam" id="PF09335">
    <property type="entry name" value="VTT_dom"/>
    <property type="match status" value="1"/>
</dbReference>
<feature type="transmembrane region" description="Helical" evidence="6">
    <location>
        <begin position="55"/>
        <end position="80"/>
    </location>
</feature>
<evidence type="ECO:0000256" key="5">
    <source>
        <dbReference type="ARBA" id="ARBA00023136"/>
    </source>
</evidence>
<evidence type="ECO:0000256" key="6">
    <source>
        <dbReference type="SAM" id="Phobius"/>
    </source>
</evidence>
<comment type="caution">
    <text evidence="8">The sequence shown here is derived from an EMBL/GenBank/DDBJ whole genome shotgun (WGS) entry which is preliminary data.</text>
</comment>
<organism evidence="8">
    <name type="scientific">bioreactor metagenome</name>
    <dbReference type="NCBI Taxonomy" id="1076179"/>
    <lineage>
        <taxon>unclassified sequences</taxon>
        <taxon>metagenomes</taxon>
        <taxon>ecological metagenomes</taxon>
    </lineage>
</organism>
<proteinExistence type="predicted"/>
<feature type="domain" description="VTT" evidence="7">
    <location>
        <begin position="77"/>
        <end position="194"/>
    </location>
</feature>
<reference evidence="8" key="1">
    <citation type="submission" date="2019-08" db="EMBL/GenBank/DDBJ databases">
        <authorList>
            <person name="Kucharzyk K."/>
            <person name="Murdoch R.W."/>
            <person name="Higgins S."/>
            <person name="Loffler F."/>
        </authorList>
    </citation>
    <scope>NUCLEOTIDE SEQUENCE</scope>
</reference>
<feature type="transmembrane region" description="Helical" evidence="6">
    <location>
        <begin position="86"/>
        <end position="113"/>
    </location>
</feature>
<evidence type="ECO:0000256" key="2">
    <source>
        <dbReference type="ARBA" id="ARBA00022475"/>
    </source>
</evidence>
<keyword evidence="4 6" id="KW-1133">Transmembrane helix</keyword>
<gene>
    <name evidence="8" type="ORF">SDC9_38438</name>
</gene>
<keyword evidence="5 6" id="KW-0472">Membrane</keyword>
<comment type="subcellular location">
    <subcellularLocation>
        <location evidence="1">Cell membrane</location>
        <topology evidence="1">Multi-pass membrane protein</topology>
    </subcellularLocation>
</comment>
<dbReference type="EMBL" id="VSSQ01000355">
    <property type="protein sequence ID" value="MPL92340.1"/>
    <property type="molecule type" value="Genomic_DNA"/>
</dbReference>
<evidence type="ECO:0000259" key="7">
    <source>
        <dbReference type="Pfam" id="PF09335"/>
    </source>
</evidence>
<dbReference type="PANTHER" id="PTHR12677:SF59">
    <property type="entry name" value="GOLGI APPARATUS MEMBRANE PROTEIN TVP38-RELATED"/>
    <property type="match status" value="1"/>
</dbReference>
<keyword evidence="3 6" id="KW-0812">Transmembrane</keyword>
<evidence type="ECO:0000256" key="1">
    <source>
        <dbReference type="ARBA" id="ARBA00004651"/>
    </source>
</evidence>
<evidence type="ECO:0000256" key="3">
    <source>
        <dbReference type="ARBA" id="ARBA00022692"/>
    </source>
</evidence>
<feature type="transmembrane region" description="Helical" evidence="6">
    <location>
        <begin position="15"/>
        <end position="43"/>
    </location>
</feature>
<feature type="transmembrane region" description="Helical" evidence="6">
    <location>
        <begin position="203"/>
        <end position="220"/>
    </location>
</feature>
<dbReference type="GO" id="GO:0005886">
    <property type="term" value="C:plasma membrane"/>
    <property type="evidence" value="ECO:0007669"/>
    <property type="project" value="UniProtKB-SubCell"/>
</dbReference>
<sequence length="238" mass="25881">MRFLKAAGGLKTAGVFILLFLCLVIYMINPSFFSTLGSVLLSGNIKEITRYIDSFGNAAMLFSFLLVVIANMLGFLPAILFSTANVMLFGIIPGIILSWLAEVVGATVAFLLMRTFFRSSAEKLIARNSCLTKIDNSSNANGFQAMLIARAIPYIPSGVLNALGAISKISLRDYVLATLLGKLPSTVVEAMMGRYALTIHTNSLRAAFIIVTIGLVYGAIRFYKRNKAKNENTFSQLP</sequence>
<dbReference type="InterPro" id="IPR015414">
    <property type="entry name" value="TMEM64"/>
</dbReference>